<dbReference type="AlphaFoldDB" id="A0A5C4JAG0"/>
<proteinExistence type="predicted"/>
<evidence type="ECO:0000256" key="2">
    <source>
        <dbReference type="SAM" id="Phobius"/>
    </source>
</evidence>
<dbReference type="RefSeq" id="WP_138647037.1">
    <property type="nucleotide sequence ID" value="NZ_VCKW01000114.1"/>
</dbReference>
<keyword evidence="2" id="KW-0812">Transmembrane</keyword>
<dbReference type="Proteomes" id="UP000309174">
    <property type="component" value="Unassembled WGS sequence"/>
</dbReference>
<feature type="region of interest" description="Disordered" evidence="1">
    <location>
        <begin position="277"/>
        <end position="299"/>
    </location>
</feature>
<feature type="compositionally biased region" description="Pro residues" evidence="1">
    <location>
        <begin position="283"/>
        <end position="297"/>
    </location>
</feature>
<keyword evidence="2" id="KW-0472">Membrane</keyword>
<feature type="transmembrane region" description="Helical" evidence="2">
    <location>
        <begin position="111"/>
        <end position="137"/>
    </location>
</feature>
<reference evidence="3 4" key="1">
    <citation type="submission" date="2019-05" db="EMBL/GenBank/DDBJ databases">
        <title>Draft genome sequence of Actinomadura sp. 14C53.</title>
        <authorList>
            <person name="Saricaoglu S."/>
            <person name="Isik K."/>
        </authorList>
    </citation>
    <scope>NUCLEOTIDE SEQUENCE [LARGE SCALE GENOMIC DNA]</scope>
    <source>
        <strain evidence="3 4">14C53</strain>
    </source>
</reference>
<feature type="transmembrane region" description="Helical" evidence="2">
    <location>
        <begin position="12"/>
        <end position="30"/>
    </location>
</feature>
<evidence type="ECO:0000313" key="4">
    <source>
        <dbReference type="Proteomes" id="UP000309174"/>
    </source>
</evidence>
<evidence type="ECO:0000313" key="3">
    <source>
        <dbReference type="EMBL" id="TMQ95865.1"/>
    </source>
</evidence>
<keyword evidence="2" id="KW-1133">Transmembrane helix</keyword>
<accession>A0A5C4JAG0</accession>
<protein>
    <submittedName>
        <fullName evidence="3">ABC transporter permease</fullName>
    </submittedName>
</protein>
<dbReference type="Pfam" id="PF12679">
    <property type="entry name" value="ABC2_membrane_2"/>
    <property type="match status" value="1"/>
</dbReference>
<evidence type="ECO:0000256" key="1">
    <source>
        <dbReference type="SAM" id="MobiDB-lite"/>
    </source>
</evidence>
<sequence>MIWLTLRQFRVQGAVVFGGLAVLAAALLITGPGLADDYNEGIAACGSPDNCSRFYRNFFIDHQYYFGGLLAVVVFLPGIIGVFWGAPLITRELEHGTHRLVWNQSITRNRWLAAKVGLVGLAAVLATGLAVVAVDWWSDPLDETALNQTETTSAARISPIVFVARGIAPLGYAAFAFALGVTVGVIVRRTLPAMTITLVVFIAVQILMPMFVRPHLVSPVSRTIEITADNHGDLMLDQSSGTPRLRVEVDAARGAWTITDETVNASGNKVSEIVLPKSGNPCEPGPPDPNGEPPKGPPQACFDYIKQQGFRQKVVYHPADHFWPLQRAETGLFAVLALGLTGLCFYWTRRRLS</sequence>
<feature type="transmembrane region" description="Helical" evidence="2">
    <location>
        <begin position="64"/>
        <end position="90"/>
    </location>
</feature>
<comment type="caution">
    <text evidence="3">The sequence shown here is derived from an EMBL/GenBank/DDBJ whole genome shotgun (WGS) entry which is preliminary data.</text>
</comment>
<name>A0A5C4JAG0_9ACTN</name>
<feature type="transmembrane region" description="Helical" evidence="2">
    <location>
        <begin position="330"/>
        <end position="348"/>
    </location>
</feature>
<feature type="transmembrane region" description="Helical" evidence="2">
    <location>
        <begin position="191"/>
        <end position="212"/>
    </location>
</feature>
<organism evidence="3 4">
    <name type="scientific">Actinomadura soli</name>
    <dbReference type="NCBI Taxonomy" id="2508997"/>
    <lineage>
        <taxon>Bacteria</taxon>
        <taxon>Bacillati</taxon>
        <taxon>Actinomycetota</taxon>
        <taxon>Actinomycetes</taxon>
        <taxon>Streptosporangiales</taxon>
        <taxon>Thermomonosporaceae</taxon>
        <taxon>Actinomadura</taxon>
    </lineage>
</organism>
<dbReference type="OrthoDB" id="3579673at2"/>
<keyword evidence="4" id="KW-1185">Reference proteome</keyword>
<dbReference type="GO" id="GO:0005886">
    <property type="term" value="C:plasma membrane"/>
    <property type="evidence" value="ECO:0007669"/>
    <property type="project" value="UniProtKB-SubCell"/>
</dbReference>
<feature type="transmembrane region" description="Helical" evidence="2">
    <location>
        <begin position="157"/>
        <end position="179"/>
    </location>
</feature>
<dbReference type="EMBL" id="VCKW01000114">
    <property type="protein sequence ID" value="TMQ95865.1"/>
    <property type="molecule type" value="Genomic_DNA"/>
</dbReference>
<gene>
    <name evidence="3" type="ORF">ETD83_22030</name>
</gene>
<dbReference type="GO" id="GO:0140359">
    <property type="term" value="F:ABC-type transporter activity"/>
    <property type="evidence" value="ECO:0007669"/>
    <property type="project" value="InterPro"/>
</dbReference>